<dbReference type="Proteomes" id="UP000054010">
    <property type="component" value="Unassembled WGS sequence"/>
</dbReference>
<organism evidence="2 3">
    <name type="scientific">Oscillochloris trichoides DG-6</name>
    <dbReference type="NCBI Taxonomy" id="765420"/>
    <lineage>
        <taxon>Bacteria</taxon>
        <taxon>Bacillati</taxon>
        <taxon>Chloroflexota</taxon>
        <taxon>Chloroflexia</taxon>
        <taxon>Chloroflexales</taxon>
        <taxon>Chloroflexineae</taxon>
        <taxon>Oscillochloridaceae</taxon>
        <taxon>Oscillochloris</taxon>
    </lineage>
</organism>
<accession>E1IH01</accession>
<dbReference type="AlphaFoldDB" id="E1IH01"/>
<evidence type="ECO:0000313" key="3">
    <source>
        <dbReference type="Proteomes" id="UP000054010"/>
    </source>
</evidence>
<sequence>MMRWTEFAAKEARQTLAAWEARVGAIQLPIAVEDLADLLYLLAIDTTSDLPSTLAGRLYAEQRIIEVRRSDHSQRQRFTIAHEIGHYRLHVIAEGIQQKYDCTTESVRVLDSAEDQAYNLPLPEFTFQKGISNSKSSDLDLRRREIEANTFAAELLMPAHLVEAAVHRDGVDINHLANLFDVSRQAMRYRLEKLLFLPTPNAQMNFFTDL</sequence>
<dbReference type="InterPro" id="IPR010359">
    <property type="entry name" value="IrrE_HExxH"/>
</dbReference>
<reference evidence="2 3" key="1">
    <citation type="journal article" date="2011" name="J. Bacteriol.">
        <title>Draft genome sequence of the anoxygenic filamentous phototrophic bacterium Oscillochloris trichoides subsp. DG-6.</title>
        <authorList>
            <person name="Kuznetsov B.B."/>
            <person name="Ivanovsky R.N."/>
            <person name="Keppen O.I."/>
            <person name="Sukhacheva M.V."/>
            <person name="Bumazhkin B.K."/>
            <person name="Patutina E.O."/>
            <person name="Beletsky A.V."/>
            <person name="Mardanov A.V."/>
            <person name="Baslerov R.V."/>
            <person name="Panteleeva A.N."/>
            <person name="Kolganova T.V."/>
            <person name="Ravin N.V."/>
            <person name="Skryabin K.G."/>
        </authorList>
    </citation>
    <scope>NUCLEOTIDE SEQUENCE [LARGE SCALE GENOMIC DNA]</scope>
    <source>
        <strain evidence="2 3">DG-6</strain>
    </source>
</reference>
<protein>
    <recommendedName>
        <fullName evidence="1">IrrE N-terminal-like domain-containing protein</fullName>
    </recommendedName>
</protein>
<dbReference type="STRING" id="765420.OSCT_2602"/>
<dbReference type="EMBL" id="ADVR01000112">
    <property type="protein sequence ID" value="EFO79476.1"/>
    <property type="molecule type" value="Genomic_DNA"/>
</dbReference>
<comment type="caution">
    <text evidence="2">The sequence shown here is derived from an EMBL/GenBank/DDBJ whole genome shotgun (WGS) entry which is preliminary data.</text>
</comment>
<name>E1IH01_9CHLR</name>
<proteinExistence type="predicted"/>
<dbReference type="eggNOG" id="COG2856">
    <property type="taxonomic scope" value="Bacteria"/>
</dbReference>
<feature type="domain" description="IrrE N-terminal-like" evidence="1">
    <location>
        <begin position="135"/>
        <end position="192"/>
    </location>
</feature>
<dbReference type="OrthoDB" id="160541at2"/>
<dbReference type="PANTHER" id="PTHR43236">
    <property type="entry name" value="ANTITOXIN HIGA1"/>
    <property type="match status" value="1"/>
</dbReference>
<keyword evidence="3" id="KW-1185">Reference proteome</keyword>
<evidence type="ECO:0000313" key="2">
    <source>
        <dbReference type="EMBL" id="EFO79476.1"/>
    </source>
</evidence>
<dbReference type="InterPro" id="IPR052345">
    <property type="entry name" value="Rad_response_metalloprotease"/>
</dbReference>
<feature type="domain" description="IrrE N-terminal-like" evidence="1">
    <location>
        <begin position="54"/>
        <end position="129"/>
    </location>
</feature>
<dbReference type="Pfam" id="PF06114">
    <property type="entry name" value="Peptidase_M78"/>
    <property type="match status" value="2"/>
</dbReference>
<dbReference type="PANTHER" id="PTHR43236:SF2">
    <property type="entry name" value="BLL0069 PROTEIN"/>
    <property type="match status" value="1"/>
</dbReference>
<gene>
    <name evidence="2" type="ORF">OSCT_2602</name>
</gene>
<dbReference type="HOGENOM" id="CLU_084682_2_0_0"/>
<dbReference type="Gene3D" id="1.10.10.2910">
    <property type="match status" value="1"/>
</dbReference>
<evidence type="ECO:0000259" key="1">
    <source>
        <dbReference type="Pfam" id="PF06114"/>
    </source>
</evidence>